<keyword evidence="6 14" id="KW-0479">Metal-binding</keyword>
<dbReference type="InterPro" id="IPR004154">
    <property type="entry name" value="Anticodon-bd"/>
</dbReference>
<dbReference type="Gene3D" id="3.40.50.800">
    <property type="entry name" value="Anticodon-binding domain"/>
    <property type="match status" value="1"/>
</dbReference>
<evidence type="ECO:0000256" key="14">
    <source>
        <dbReference type="HAMAP-Rule" id="MF_00184"/>
    </source>
</evidence>
<feature type="domain" description="Aminoacyl-transfer RNA synthetases class-II family profile" evidence="15">
    <location>
        <begin position="274"/>
        <end position="551"/>
    </location>
</feature>
<dbReference type="InterPro" id="IPR006195">
    <property type="entry name" value="aa-tRNA-synth_II"/>
</dbReference>
<dbReference type="GO" id="GO:0004829">
    <property type="term" value="F:threonine-tRNA ligase activity"/>
    <property type="evidence" value="ECO:0007669"/>
    <property type="project" value="UniProtKB-UniRule"/>
</dbReference>
<comment type="subunit">
    <text evidence="14">Homodimer.</text>
</comment>
<dbReference type="SUPFAM" id="SSF52954">
    <property type="entry name" value="Class II aaRS ABD-related"/>
    <property type="match status" value="1"/>
</dbReference>
<dbReference type="PATRIC" id="fig|1333857.3.peg.2708"/>
<dbReference type="PROSITE" id="PS50862">
    <property type="entry name" value="AA_TRNA_LIGASE_II"/>
    <property type="match status" value="1"/>
</dbReference>
<accession>T5K3X7</accession>
<evidence type="ECO:0000313" key="18">
    <source>
        <dbReference type="Proteomes" id="UP000016033"/>
    </source>
</evidence>
<feature type="binding site" evidence="14">
    <location>
        <position position="348"/>
    </location>
    <ligand>
        <name>Zn(2+)</name>
        <dbReference type="ChEBI" id="CHEBI:29105"/>
        <note>catalytic</note>
    </ligand>
</feature>
<dbReference type="HAMAP" id="MF_00184">
    <property type="entry name" value="Thr_tRNA_synth"/>
    <property type="match status" value="1"/>
</dbReference>
<keyword evidence="9 14" id="KW-0067">ATP-binding</keyword>
<comment type="caution">
    <text evidence="17">The sequence shown here is derived from an EMBL/GenBank/DDBJ whole genome shotgun (WGS) entry which is preliminary data.</text>
</comment>
<comment type="caution">
    <text evidence="14">Lacks conserved residue(s) required for the propagation of feature annotation.</text>
</comment>
<keyword evidence="11 14" id="KW-0648">Protein biosynthesis</keyword>
<dbReference type="FunFam" id="3.40.50.800:FF:000001">
    <property type="entry name" value="Threonine--tRNA ligase"/>
    <property type="match status" value="1"/>
</dbReference>
<evidence type="ECO:0000259" key="16">
    <source>
        <dbReference type="PROSITE" id="PS51880"/>
    </source>
</evidence>
<dbReference type="InterPro" id="IPR047246">
    <property type="entry name" value="ThrRS_anticodon"/>
</dbReference>
<dbReference type="Gene3D" id="3.30.980.10">
    <property type="entry name" value="Threonyl-trna Synthetase, Chain A, domain 2"/>
    <property type="match status" value="1"/>
</dbReference>
<dbReference type="FunFam" id="3.30.930.10:FF:000019">
    <property type="entry name" value="Threonine--tRNA ligase"/>
    <property type="match status" value="1"/>
</dbReference>
<dbReference type="PROSITE" id="PS51880">
    <property type="entry name" value="TGS"/>
    <property type="match status" value="1"/>
</dbReference>
<dbReference type="EMBL" id="ATAO01000206">
    <property type="protein sequence ID" value="EQM74556.1"/>
    <property type="molecule type" value="Genomic_DNA"/>
</dbReference>
<dbReference type="PANTHER" id="PTHR11451">
    <property type="entry name" value="THREONINE-TRNA LIGASE"/>
    <property type="match status" value="1"/>
</dbReference>
<dbReference type="FunFam" id="3.30.54.20:FF:000003">
    <property type="entry name" value="Threonine--tRNA ligase"/>
    <property type="match status" value="1"/>
</dbReference>
<protein>
    <recommendedName>
        <fullName evidence="14">Threonine--tRNA ligase</fullName>
        <ecNumber evidence="14">6.1.1.3</ecNumber>
    </recommendedName>
    <alternativeName>
        <fullName evidence="14">Threonyl-tRNA synthetase</fullName>
        <shortName evidence="14">ThrRS</shortName>
    </alternativeName>
</protein>
<dbReference type="PANTHER" id="PTHR11451:SF44">
    <property type="entry name" value="THREONINE--TRNA LIGASE, CHLOROPLASTIC_MITOCHONDRIAL 2"/>
    <property type="match status" value="1"/>
</dbReference>
<dbReference type="CDD" id="cd00771">
    <property type="entry name" value="ThrRS_core"/>
    <property type="match status" value="1"/>
</dbReference>
<dbReference type="Gene3D" id="3.30.930.10">
    <property type="entry name" value="Bira Bifunctional Protein, Domain 2"/>
    <property type="match status" value="1"/>
</dbReference>
<evidence type="ECO:0000256" key="4">
    <source>
        <dbReference type="ARBA" id="ARBA00022555"/>
    </source>
</evidence>
<name>T5K3X7_MICMQ</name>
<dbReference type="InterPro" id="IPR036621">
    <property type="entry name" value="Anticodon-bd_dom_sf"/>
</dbReference>
<dbReference type="SUPFAM" id="SSF55681">
    <property type="entry name" value="Class II aaRS and biotin synthetases"/>
    <property type="match status" value="1"/>
</dbReference>
<dbReference type="Pfam" id="PF07973">
    <property type="entry name" value="tRNA_SAD"/>
    <property type="match status" value="1"/>
</dbReference>
<evidence type="ECO:0000256" key="12">
    <source>
        <dbReference type="ARBA" id="ARBA00023146"/>
    </source>
</evidence>
<comment type="catalytic activity">
    <reaction evidence="13 14">
        <text>tRNA(Thr) + L-threonine + ATP = L-threonyl-tRNA(Thr) + AMP + diphosphate + H(+)</text>
        <dbReference type="Rhea" id="RHEA:24624"/>
        <dbReference type="Rhea" id="RHEA-COMP:9670"/>
        <dbReference type="Rhea" id="RHEA-COMP:9704"/>
        <dbReference type="ChEBI" id="CHEBI:15378"/>
        <dbReference type="ChEBI" id="CHEBI:30616"/>
        <dbReference type="ChEBI" id="CHEBI:33019"/>
        <dbReference type="ChEBI" id="CHEBI:57926"/>
        <dbReference type="ChEBI" id="CHEBI:78442"/>
        <dbReference type="ChEBI" id="CHEBI:78534"/>
        <dbReference type="ChEBI" id="CHEBI:456215"/>
        <dbReference type="EC" id="6.1.1.3"/>
    </reaction>
</comment>
<evidence type="ECO:0000256" key="6">
    <source>
        <dbReference type="ARBA" id="ARBA00022723"/>
    </source>
</evidence>
<dbReference type="SMART" id="SM00863">
    <property type="entry name" value="tRNA_SAD"/>
    <property type="match status" value="1"/>
</dbReference>
<dbReference type="InterPro" id="IPR002314">
    <property type="entry name" value="aa-tRNA-synt_IIb"/>
</dbReference>
<evidence type="ECO:0000256" key="3">
    <source>
        <dbReference type="ARBA" id="ARBA00022490"/>
    </source>
</evidence>
<keyword evidence="12 14" id="KW-0030">Aminoacyl-tRNA synthetase</keyword>
<evidence type="ECO:0000256" key="7">
    <source>
        <dbReference type="ARBA" id="ARBA00022741"/>
    </source>
</evidence>
<dbReference type="Proteomes" id="UP000016033">
    <property type="component" value="Unassembled WGS sequence"/>
</dbReference>
<feature type="domain" description="TGS" evidence="16">
    <location>
        <begin position="1"/>
        <end position="45"/>
    </location>
</feature>
<dbReference type="InterPro" id="IPR012947">
    <property type="entry name" value="tRNA_SAD"/>
</dbReference>
<dbReference type="EC" id="6.1.1.3" evidence="14"/>
<comment type="similarity">
    <text evidence="2 14">Belongs to the class-II aminoacyl-tRNA synthetase family.</text>
</comment>
<evidence type="ECO:0000256" key="10">
    <source>
        <dbReference type="ARBA" id="ARBA00022884"/>
    </source>
</evidence>
<dbReference type="Gene3D" id="3.30.54.20">
    <property type="match status" value="1"/>
</dbReference>
<dbReference type="Pfam" id="PF03129">
    <property type="entry name" value="HGTP_anticodon"/>
    <property type="match status" value="1"/>
</dbReference>
<sequence>MPENARPNDGFALFTDRNVVAMRVNGDLKDLATTVTDTDVVEAVTIDSVDGLNILRHSAAHVLAQAVQRINPQANLGIGPPVTDGFYYDFGVETPFTPEDIKAISKEMQRIVREGQRFVRRVVTDDEARAELADEPFKLELIGLKGGKEAAEGASVEVGEGELTIYDNTTRDGEVVWKDLCRGPHLPNTRMIGNGWDLTRIAAAYWRGSEKNPQLQRIYGTAWPTKDELRAYQERIAEAERRDHRKLGAEMDLFSFPDEIGSGLAVFHPKGGIIRYEIEENLRKHLLRNGYDLVNSPHITKKDLFMTSGHLQTYADGMFPPMHLDEIVDEEGNITRQGQDYYLKPMNCPFHNLVFRSRGRSYRELPLRLAEFGTVYRYEKSGTLSGLTRVRGLTQDDAHIYVAQDQVKEELTTNLNLVLDLLRDYGLNDFYLELSTNEEGNPKFLGEPEQWSTAIDTLREVAIESGLELVADPGGAAFYGPKISVQARDAIGRTWQMSTIQLDFNQPERFELEYTGPDGQKHRPVMIHRALLGSVERFFAILLEHYAGDFPLWLAPSQVVGVPVAEQYGDYLDDVIGQLRAAGVRADVDHSDDRMQKKIRTHTTAKVPVILIVGEQDRAAGTVSFRFRDGTQENGVPVADAVRRINAAIASHALVLKAGDLA</sequence>
<evidence type="ECO:0000256" key="13">
    <source>
        <dbReference type="ARBA" id="ARBA00049515"/>
    </source>
</evidence>
<dbReference type="GO" id="GO:0005737">
    <property type="term" value="C:cytoplasm"/>
    <property type="evidence" value="ECO:0007669"/>
    <property type="project" value="UniProtKB-SubCell"/>
</dbReference>
<dbReference type="NCBIfam" id="TIGR00418">
    <property type="entry name" value="thrS"/>
    <property type="match status" value="1"/>
</dbReference>
<comment type="cofactor">
    <cofactor evidence="14">
        <name>Zn(2+)</name>
        <dbReference type="ChEBI" id="CHEBI:29105"/>
    </cofactor>
    <text evidence="14">Binds 1 zinc ion per subunit.</text>
</comment>
<evidence type="ECO:0000256" key="5">
    <source>
        <dbReference type="ARBA" id="ARBA00022598"/>
    </source>
</evidence>
<dbReference type="SUPFAM" id="SSF55186">
    <property type="entry name" value="ThrRS/AlaRS common domain"/>
    <property type="match status" value="1"/>
</dbReference>
<dbReference type="GO" id="GO:0046872">
    <property type="term" value="F:metal ion binding"/>
    <property type="evidence" value="ECO:0007669"/>
    <property type="project" value="UniProtKB-KW"/>
</dbReference>
<reference evidence="17 18" key="1">
    <citation type="journal article" date="2013" name="Genome Announc.">
        <title>Whole-genome sequences of five oyster-associated bacteria show potential for crude oil hydrocarbon degradation.</title>
        <authorList>
            <person name="Chauhan A."/>
            <person name="Green S."/>
            <person name="Pathak A."/>
            <person name="Thomas J."/>
            <person name="Venkatramanan R."/>
        </authorList>
    </citation>
    <scope>NUCLEOTIDE SEQUENCE [LARGE SCALE GENOMIC DNA]</scope>
    <source>
        <strain evidence="17 18">MF109</strain>
    </source>
</reference>
<feature type="binding site" evidence="14">
    <location>
        <position position="528"/>
    </location>
    <ligand>
        <name>Zn(2+)</name>
        <dbReference type="ChEBI" id="CHEBI:29105"/>
        <note>catalytic</note>
    </ligand>
</feature>
<evidence type="ECO:0000313" key="17">
    <source>
        <dbReference type="EMBL" id="EQM74556.1"/>
    </source>
</evidence>
<feature type="binding site" evidence="14">
    <location>
        <position position="399"/>
    </location>
    <ligand>
        <name>Zn(2+)</name>
        <dbReference type="ChEBI" id="CHEBI:29105"/>
        <note>catalytic</note>
    </ligand>
</feature>
<keyword evidence="5 14" id="KW-0436">Ligase</keyword>
<keyword evidence="10 14" id="KW-0694">RNA-binding</keyword>
<proteinExistence type="inferred from homology"/>
<dbReference type="GO" id="GO:0000049">
    <property type="term" value="F:tRNA binding"/>
    <property type="evidence" value="ECO:0007669"/>
    <property type="project" value="UniProtKB-KW"/>
</dbReference>
<evidence type="ECO:0000256" key="8">
    <source>
        <dbReference type="ARBA" id="ARBA00022833"/>
    </source>
</evidence>
<keyword evidence="7 14" id="KW-0547">Nucleotide-binding</keyword>
<evidence type="ECO:0000256" key="9">
    <source>
        <dbReference type="ARBA" id="ARBA00022840"/>
    </source>
</evidence>
<dbReference type="GO" id="GO:0005524">
    <property type="term" value="F:ATP binding"/>
    <property type="evidence" value="ECO:0007669"/>
    <property type="project" value="UniProtKB-UniRule"/>
</dbReference>
<dbReference type="Pfam" id="PF00587">
    <property type="entry name" value="tRNA-synt_2b"/>
    <property type="match status" value="1"/>
</dbReference>
<keyword evidence="8 14" id="KW-0862">Zinc</keyword>
<dbReference type="InterPro" id="IPR018163">
    <property type="entry name" value="Thr/Ala-tRNA-synth_IIc_edit"/>
</dbReference>
<dbReference type="PRINTS" id="PR01047">
    <property type="entry name" value="TRNASYNTHTHR"/>
</dbReference>
<keyword evidence="4 14" id="KW-0820">tRNA-binding</keyword>
<dbReference type="CDD" id="cd00860">
    <property type="entry name" value="ThrRS_anticodon"/>
    <property type="match status" value="1"/>
</dbReference>
<dbReference type="InterPro" id="IPR004095">
    <property type="entry name" value="TGS"/>
</dbReference>
<dbReference type="InterPro" id="IPR045864">
    <property type="entry name" value="aa-tRNA-synth_II/BPL/LPL"/>
</dbReference>
<dbReference type="InterPro" id="IPR033728">
    <property type="entry name" value="ThrRS_core"/>
</dbReference>
<dbReference type="AlphaFoldDB" id="T5K3X7"/>
<evidence type="ECO:0000256" key="11">
    <source>
        <dbReference type="ARBA" id="ARBA00022917"/>
    </source>
</evidence>
<organism evidence="17 18">
    <name type="scientific">Microbacterium maritypicum MF109</name>
    <dbReference type="NCBI Taxonomy" id="1333857"/>
    <lineage>
        <taxon>Bacteria</taxon>
        <taxon>Bacillati</taxon>
        <taxon>Actinomycetota</taxon>
        <taxon>Actinomycetes</taxon>
        <taxon>Micrococcales</taxon>
        <taxon>Microbacteriaceae</taxon>
        <taxon>Microbacterium</taxon>
    </lineage>
</organism>
<dbReference type="GO" id="GO:0006435">
    <property type="term" value="P:threonyl-tRNA aminoacylation"/>
    <property type="evidence" value="ECO:0007669"/>
    <property type="project" value="UniProtKB-UniRule"/>
</dbReference>
<keyword evidence="3 14" id="KW-0963">Cytoplasm</keyword>
<evidence type="ECO:0000256" key="2">
    <source>
        <dbReference type="ARBA" id="ARBA00008226"/>
    </source>
</evidence>
<dbReference type="InterPro" id="IPR002320">
    <property type="entry name" value="Thr-tRNA-ligase_IIa"/>
</dbReference>
<evidence type="ECO:0000259" key="15">
    <source>
        <dbReference type="PROSITE" id="PS50862"/>
    </source>
</evidence>
<evidence type="ECO:0000256" key="1">
    <source>
        <dbReference type="ARBA" id="ARBA00004496"/>
    </source>
</evidence>
<gene>
    <name evidence="14 17" type="primary">thrS</name>
    <name evidence="17" type="ORF">L687_03610</name>
</gene>
<comment type="subcellular location">
    <subcellularLocation>
        <location evidence="1 14">Cytoplasm</location>
    </subcellularLocation>
</comment>